<gene>
    <name evidence="17" type="primary">galT</name>
    <name evidence="17" type="ORF">ACFQGD_24640</name>
</gene>
<evidence type="ECO:0000256" key="8">
    <source>
        <dbReference type="ARBA" id="ARBA00022695"/>
    </source>
</evidence>
<evidence type="ECO:0000259" key="16">
    <source>
        <dbReference type="Pfam" id="PF02744"/>
    </source>
</evidence>
<sequence>MRKTVARLADGRQLIYYDDTGGQSRARPVDSRQLPPLNVGSELRFDPLVDEWVAIAAHRQDRTHLPDAADCPLCPSREGALTEIPASDYDVVVFDNRFPSLAADVGELMSQGEDLVPRQPGIGHCEVVCFTSDHDRSFAQLSPARARTVMDAWADRTIELGLQPGIEQVVPFENRGVEIGVTLEHPHGQIYAIPFAAPRTRRMLESARSYRRRTWRNLFGDILATERKAGTRIVAENEHWTAFVPAAARWPVEVHVYPHRQVPDLPALSDAERDAFCHLYLDLLRRLDRLYDAPLPYVAAWQQAMVNIDRDLSYLRLELFSIRRAEDKLKYLAAMESAMGVFLNDVRPEDAAQRLRDVGD</sequence>
<keyword evidence="7 14" id="KW-0808">Transferase</keyword>
<evidence type="ECO:0000256" key="7">
    <source>
        <dbReference type="ARBA" id="ARBA00022679"/>
    </source>
</evidence>
<dbReference type="Pfam" id="PF01087">
    <property type="entry name" value="GalP_UDP_transf"/>
    <property type="match status" value="1"/>
</dbReference>
<keyword evidence="8 14" id="KW-0548">Nucleotidyltransferase</keyword>
<keyword evidence="11 14" id="KW-0299">Galactose metabolism</keyword>
<organism evidence="17 18">
    <name type="scientific">Haloechinothrix salitolerans</name>
    <dbReference type="NCBI Taxonomy" id="926830"/>
    <lineage>
        <taxon>Bacteria</taxon>
        <taxon>Bacillati</taxon>
        <taxon>Actinomycetota</taxon>
        <taxon>Actinomycetes</taxon>
        <taxon>Pseudonocardiales</taxon>
        <taxon>Pseudonocardiaceae</taxon>
        <taxon>Haloechinothrix</taxon>
    </lineage>
</organism>
<evidence type="ECO:0000256" key="14">
    <source>
        <dbReference type="RuleBase" id="RU000506"/>
    </source>
</evidence>
<feature type="domain" description="Galactose-1-phosphate uridyl transferase C-terminal" evidence="16">
    <location>
        <begin position="206"/>
        <end position="317"/>
    </location>
</feature>
<dbReference type="SUPFAM" id="SSF54197">
    <property type="entry name" value="HIT-like"/>
    <property type="match status" value="2"/>
</dbReference>
<dbReference type="EC" id="2.7.7.12" evidence="5 13"/>
<comment type="caution">
    <text evidence="17">The sequence shown here is derived from an EMBL/GenBank/DDBJ whole genome shotgun (WGS) entry which is preliminary data.</text>
</comment>
<evidence type="ECO:0000313" key="17">
    <source>
        <dbReference type="EMBL" id="MFC6870331.1"/>
    </source>
</evidence>
<dbReference type="InterPro" id="IPR005849">
    <property type="entry name" value="GalP_Utransf_N"/>
</dbReference>
<dbReference type="PIRSF" id="PIRSF000808">
    <property type="entry name" value="GalT"/>
    <property type="match status" value="1"/>
</dbReference>
<comment type="catalytic activity">
    <reaction evidence="1 14">
        <text>alpha-D-galactose 1-phosphate + UDP-alpha-D-glucose = alpha-D-glucose 1-phosphate + UDP-alpha-D-galactose</text>
        <dbReference type="Rhea" id="RHEA:13989"/>
        <dbReference type="ChEBI" id="CHEBI:58336"/>
        <dbReference type="ChEBI" id="CHEBI:58601"/>
        <dbReference type="ChEBI" id="CHEBI:58885"/>
        <dbReference type="ChEBI" id="CHEBI:66914"/>
        <dbReference type="EC" id="2.7.7.12"/>
    </reaction>
</comment>
<dbReference type="InterPro" id="IPR036265">
    <property type="entry name" value="HIT-like_sf"/>
</dbReference>
<keyword evidence="12 14" id="KW-0119">Carbohydrate metabolism</keyword>
<dbReference type="Pfam" id="PF02744">
    <property type="entry name" value="GalP_UDP_tr_C"/>
    <property type="match status" value="1"/>
</dbReference>
<protein>
    <recommendedName>
        <fullName evidence="6 13">Galactose-1-phosphate uridylyltransferase</fullName>
        <ecNumber evidence="5 13">2.7.7.12</ecNumber>
    </recommendedName>
</protein>
<evidence type="ECO:0000256" key="11">
    <source>
        <dbReference type="ARBA" id="ARBA00023144"/>
    </source>
</evidence>
<evidence type="ECO:0000256" key="4">
    <source>
        <dbReference type="ARBA" id="ARBA00010951"/>
    </source>
</evidence>
<comment type="cofactor">
    <cofactor evidence="2">
        <name>Zn(2+)</name>
        <dbReference type="ChEBI" id="CHEBI:29105"/>
    </cofactor>
</comment>
<evidence type="ECO:0000256" key="2">
    <source>
        <dbReference type="ARBA" id="ARBA00001947"/>
    </source>
</evidence>
<evidence type="ECO:0000256" key="9">
    <source>
        <dbReference type="ARBA" id="ARBA00022723"/>
    </source>
</evidence>
<reference evidence="18" key="1">
    <citation type="journal article" date="2019" name="Int. J. Syst. Evol. Microbiol.">
        <title>The Global Catalogue of Microorganisms (GCM) 10K type strain sequencing project: providing services to taxonomists for standard genome sequencing and annotation.</title>
        <authorList>
            <consortium name="The Broad Institute Genomics Platform"/>
            <consortium name="The Broad Institute Genome Sequencing Center for Infectious Disease"/>
            <person name="Wu L."/>
            <person name="Ma J."/>
        </authorList>
    </citation>
    <scope>NUCLEOTIDE SEQUENCE [LARGE SCALE GENOMIC DNA]</scope>
    <source>
        <strain evidence="18">KCTC 32255</strain>
    </source>
</reference>
<evidence type="ECO:0000256" key="5">
    <source>
        <dbReference type="ARBA" id="ARBA00012384"/>
    </source>
</evidence>
<evidence type="ECO:0000256" key="10">
    <source>
        <dbReference type="ARBA" id="ARBA00022833"/>
    </source>
</evidence>
<proteinExistence type="inferred from homology"/>
<dbReference type="GO" id="GO:0008108">
    <property type="term" value="F:UDP-glucose:hexose-1-phosphate uridylyltransferase activity"/>
    <property type="evidence" value="ECO:0007669"/>
    <property type="project" value="UniProtKB-EC"/>
</dbReference>
<evidence type="ECO:0000313" key="18">
    <source>
        <dbReference type="Proteomes" id="UP001596337"/>
    </source>
</evidence>
<dbReference type="Proteomes" id="UP001596337">
    <property type="component" value="Unassembled WGS sequence"/>
</dbReference>
<evidence type="ECO:0000256" key="1">
    <source>
        <dbReference type="ARBA" id="ARBA00001107"/>
    </source>
</evidence>
<evidence type="ECO:0000256" key="13">
    <source>
        <dbReference type="NCBIfam" id="TIGR00209"/>
    </source>
</evidence>
<dbReference type="InterPro" id="IPR001937">
    <property type="entry name" value="GalP_UDPtransf1"/>
</dbReference>
<keyword evidence="9 14" id="KW-0479">Metal-binding</keyword>
<comment type="pathway">
    <text evidence="3 14">Carbohydrate metabolism; galactose metabolism.</text>
</comment>
<dbReference type="PANTHER" id="PTHR11943:SF1">
    <property type="entry name" value="GALACTOSE-1-PHOSPHATE URIDYLYLTRANSFERASE"/>
    <property type="match status" value="1"/>
</dbReference>
<dbReference type="PANTHER" id="PTHR11943">
    <property type="entry name" value="GALACTOSE-1-PHOSPHATE URIDYLYLTRANSFERASE"/>
    <property type="match status" value="1"/>
</dbReference>
<dbReference type="PROSITE" id="PS00117">
    <property type="entry name" value="GAL_P_UDP_TRANSF_I"/>
    <property type="match status" value="1"/>
</dbReference>
<evidence type="ECO:0000256" key="12">
    <source>
        <dbReference type="ARBA" id="ARBA00023277"/>
    </source>
</evidence>
<dbReference type="RefSeq" id="WP_345395401.1">
    <property type="nucleotide sequence ID" value="NZ_BAABLA010000023.1"/>
</dbReference>
<dbReference type="InterPro" id="IPR019779">
    <property type="entry name" value="GalP_UDPtransf1_His-AS"/>
</dbReference>
<comment type="similarity">
    <text evidence="4 14">Belongs to the galactose-1-phosphate uridylyltransferase type 1 family.</text>
</comment>
<dbReference type="EMBL" id="JBHSXX010000001">
    <property type="protein sequence ID" value="MFC6870331.1"/>
    <property type="molecule type" value="Genomic_DNA"/>
</dbReference>
<name>A0ABW2C4Q8_9PSEU</name>
<evidence type="ECO:0000256" key="3">
    <source>
        <dbReference type="ARBA" id="ARBA00004947"/>
    </source>
</evidence>
<feature type="domain" description="Galactose-1-phosphate uridyl transferase N-terminal" evidence="15">
    <location>
        <begin position="41"/>
        <end position="193"/>
    </location>
</feature>
<evidence type="ECO:0000256" key="6">
    <source>
        <dbReference type="ARBA" id="ARBA00016340"/>
    </source>
</evidence>
<evidence type="ECO:0000259" key="15">
    <source>
        <dbReference type="Pfam" id="PF01087"/>
    </source>
</evidence>
<dbReference type="NCBIfam" id="TIGR00209">
    <property type="entry name" value="galT_1"/>
    <property type="match status" value="1"/>
</dbReference>
<accession>A0ABW2C4Q8</accession>
<keyword evidence="18" id="KW-1185">Reference proteome</keyword>
<dbReference type="Gene3D" id="3.30.428.10">
    <property type="entry name" value="HIT-like"/>
    <property type="match status" value="2"/>
</dbReference>
<keyword evidence="10" id="KW-0862">Zinc</keyword>
<dbReference type="InterPro" id="IPR005850">
    <property type="entry name" value="GalP_Utransf_C"/>
</dbReference>